<evidence type="ECO:0008006" key="4">
    <source>
        <dbReference type="Google" id="ProtNLM"/>
    </source>
</evidence>
<feature type="compositionally biased region" description="Basic and acidic residues" evidence="1">
    <location>
        <begin position="149"/>
        <end position="196"/>
    </location>
</feature>
<feature type="compositionally biased region" description="Basic and acidic residues" evidence="1">
    <location>
        <begin position="545"/>
        <end position="557"/>
    </location>
</feature>
<dbReference type="PANTHER" id="PTHR18839">
    <property type="entry name" value="MITOTIC INTERACTOR AND SUBSTRATE OF PLK1 MISP FAMILY MEMBER"/>
    <property type="match status" value="1"/>
</dbReference>
<feature type="region of interest" description="Disordered" evidence="1">
    <location>
        <begin position="630"/>
        <end position="785"/>
    </location>
</feature>
<comment type="caution">
    <text evidence="2">The sequence shown here is derived from an EMBL/GenBank/DDBJ whole genome shotgun (WGS) entry which is preliminary data.</text>
</comment>
<feature type="region of interest" description="Disordered" evidence="1">
    <location>
        <begin position="1"/>
        <end position="360"/>
    </location>
</feature>
<feature type="region of interest" description="Disordered" evidence="1">
    <location>
        <begin position="509"/>
        <end position="586"/>
    </location>
</feature>
<dbReference type="PANTHER" id="PTHR18839:SF0">
    <property type="entry name" value="MITOTIC INTERACTOR AND SUBSTRATE OF PLK1 ISOFORM X1-RELATED"/>
    <property type="match status" value="1"/>
</dbReference>
<proteinExistence type="predicted"/>
<sequence length="796" mass="86414">MEPNEDSVTVAAEAIAGPQGPVSQGDLGSRPSMEDSDSTEDGGRDNAHTPVTELEDDWPDVPHPDWLMEEPPQSIGMETPNGSDGEVEAYHSPQPCADPAWPAEGDGERGSTRGPEGEVSDAVTGVSLAREDHAPFDGPESPPTPPLDRGSEVEKEEELSVERKEGPDAHEDTRSPKQEHKTGEEHSPDGKEEAAEKAGQSESSPVPGERMGDCEERSVDSELPDFSTAREEWAGLDSTSSPPPRPSLSRSSYRGQITDPSLTTDYQPSQEEGDSLQLGAITQDRQQGELLLHCPGSGQRGGGKERGRSGRAEKRVERLSRALLGSTRGRKGERNRGRLEQRAHAEQRPPHREEGKIDAVPRFTRATAGWRRRAARIIRVTAGCPSTSPPAAPWSFTPRNPPPPPNETPIEREIRHAVEREHSLRRSRGLARAQEFVEIPLRKPILSQTLSSKSGKGDGTDRQFAGKKMQREISLEAQREEVLVQMGKVPGFYDKGTVRQLRERKELFEAFQEKRETSGTPSKRASTSTSDLSAPGPGRTAAQHVLERGRSLDHVARSQDPGSTGSKEGGFGDGPPVPCGPTLSEGGAGQVIIFEIGPVKRPPVLEPDKPLQPVQSAGSLPEGHRVTVVDSGTVFPSSGPGGEGGGVVGETKGRAKEVDEEEEEEEEEPAMARENPFFRLRSSLSLRPEVEQDIREARQRERELRRQRTSLYGTTGAGGGRPASQETRSPTPPQNGLSSPELPSRPTSSTPPARQPLGKLDLTWPPARTSVEVAGQTEAPKSRKKIPLLHRWESAW</sequence>
<gene>
    <name evidence="2" type="ORF">AAFF_G00379930</name>
</gene>
<feature type="compositionally biased region" description="Basic and acidic residues" evidence="1">
    <location>
        <begin position="210"/>
        <end position="220"/>
    </location>
</feature>
<feature type="region of interest" description="Disordered" evidence="1">
    <location>
        <begin position="447"/>
        <end position="469"/>
    </location>
</feature>
<reference evidence="2" key="1">
    <citation type="journal article" date="2023" name="Science">
        <title>Genome structures resolve the early diversification of teleost fishes.</title>
        <authorList>
            <person name="Parey E."/>
            <person name="Louis A."/>
            <person name="Montfort J."/>
            <person name="Bouchez O."/>
            <person name="Roques C."/>
            <person name="Iampietro C."/>
            <person name="Lluch J."/>
            <person name="Castinel A."/>
            <person name="Donnadieu C."/>
            <person name="Desvignes T."/>
            <person name="Floi Bucao C."/>
            <person name="Jouanno E."/>
            <person name="Wen M."/>
            <person name="Mejri S."/>
            <person name="Dirks R."/>
            <person name="Jansen H."/>
            <person name="Henkel C."/>
            <person name="Chen W.J."/>
            <person name="Zahm M."/>
            <person name="Cabau C."/>
            <person name="Klopp C."/>
            <person name="Thompson A.W."/>
            <person name="Robinson-Rechavi M."/>
            <person name="Braasch I."/>
            <person name="Lecointre G."/>
            <person name="Bobe J."/>
            <person name="Postlethwait J.H."/>
            <person name="Berthelot C."/>
            <person name="Roest Crollius H."/>
            <person name="Guiguen Y."/>
        </authorList>
    </citation>
    <scope>NUCLEOTIDE SEQUENCE</scope>
    <source>
        <strain evidence="2">NC1722</strain>
    </source>
</reference>
<evidence type="ECO:0000313" key="3">
    <source>
        <dbReference type="Proteomes" id="UP001221898"/>
    </source>
</evidence>
<dbReference type="AlphaFoldDB" id="A0AAD7T9D9"/>
<feature type="compositionally biased region" description="Basic and acidic residues" evidence="1">
    <location>
        <begin position="302"/>
        <end position="320"/>
    </location>
</feature>
<feature type="compositionally biased region" description="Low complexity" evidence="1">
    <location>
        <begin position="737"/>
        <end position="752"/>
    </location>
</feature>
<feature type="compositionally biased region" description="Basic and acidic residues" evidence="1">
    <location>
        <begin position="688"/>
        <end position="706"/>
    </location>
</feature>
<organism evidence="2 3">
    <name type="scientific">Aldrovandia affinis</name>
    <dbReference type="NCBI Taxonomy" id="143900"/>
    <lineage>
        <taxon>Eukaryota</taxon>
        <taxon>Metazoa</taxon>
        <taxon>Chordata</taxon>
        <taxon>Craniata</taxon>
        <taxon>Vertebrata</taxon>
        <taxon>Euteleostomi</taxon>
        <taxon>Actinopterygii</taxon>
        <taxon>Neopterygii</taxon>
        <taxon>Teleostei</taxon>
        <taxon>Notacanthiformes</taxon>
        <taxon>Halosauridae</taxon>
        <taxon>Aldrovandia</taxon>
    </lineage>
</organism>
<feature type="region of interest" description="Disordered" evidence="1">
    <location>
        <begin position="383"/>
        <end position="408"/>
    </location>
</feature>
<protein>
    <recommendedName>
        <fullName evidence="4">Mitotic interactor and substrate of PLK1</fullName>
    </recommendedName>
</protein>
<feature type="compositionally biased region" description="Gly residues" evidence="1">
    <location>
        <begin position="639"/>
        <end position="648"/>
    </location>
</feature>
<feature type="compositionally biased region" description="Acidic residues" evidence="1">
    <location>
        <begin position="658"/>
        <end position="669"/>
    </location>
</feature>
<dbReference type="Proteomes" id="UP001221898">
    <property type="component" value="Unassembled WGS sequence"/>
</dbReference>
<accession>A0AAD7T9D9</accession>
<feature type="compositionally biased region" description="Basic and acidic residues" evidence="1">
    <location>
        <begin position="330"/>
        <end position="359"/>
    </location>
</feature>
<name>A0AAD7T9D9_9TELE</name>
<dbReference type="EMBL" id="JAINUG010000007">
    <property type="protein sequence ID" value="KAJ8415971.1"/>
    <property type="molecule type" value="Genomic_DNA"/>
</dbReference>
<evidence type="ECO:0000256" key="1">
    <source>
        <dbReference type="SAM" id="MobiDB-lite"/>
    </source>
</evidence>
<dbReference type="InterPro" id="IPR042779">
    <property type="entry name" value="MISP/MISP3-like"/>
</dbReference>
<feature type="compositionally biased region" description="Polar residues" evidence="1">
    <location>
        <begin position="518"/>
        <end position="532"/>
    </location>
</feature>
<feature type="compositionally biased region" description="Polar residues" evidence="1">
    <location>
        <begin position="253"/>
        <end position="270"/>
    </location>
</feature>
<evidence type="ECO:0000313" key="2">
    <source>
        <dbReference type="EMBL" id="KAJ8415971.1"/>
    </source>
</evidence>
<feature type="region of interest" description="Disordered" evidence="1">
    <location>
        <begin position="604"/>
        <end position="623"/>
    </location>
</feature>
<keyword evidence="3" id="KW-1185">Reference proteome</keyword>